<name>A0A7D9DPT3_PARCT</name>
<gene>
    <name evidence="2" type="ORF">PACLA_8A002010</name>
</gene>
<dbReference type="EMBL" id="CACRXK020001557">
    <property type="protein sequence ID" value="CAB3989826.1"/>
    <property type="molecule type" value="Genomic_DNA"/>
</dbReference>
<evidence type="ECO:0000313" key="2">
    <source>
        <dbReference type="EMBL" id="CAB3989826.1"/>
    </source>
</evidence>
<accession>A0A7D9DPT3</accession>
<dbReference type="Proteomes" id="UP001152795">
    <property type="component" value="Unassembled WGS sequence"/>
</dbReference>
<feature type="compositionally biased region" description="Polar residues" evidence="1">
    <location>
        <begin position="88"/>
        <end position="103"/>
    </location>
</feature>
<evidence type="ECO:0000313" key="3">
    <source>
        <dbReference type="Proteomes" id="UP001152795"/>
    </source>
</evidence>
<feature type="region of interest" description="Disordered" evidence="1">
    <location>
        <begin position="159"/>
        <end position="181"/>
    </location>
</feature>
<protein>
    <submittedName>
        <fullName evidence="2">Uncharacterized protein</fullName>
    </submittedName>
</protein>
<dbReference type="AlphaFoldDB" id="A0A7D9DPT3"/>
<feature type="compositionally biased region" description="Basic and acidic residues" evidence="1">
    <location>
        <begin position="159"/>
        <end position="173"/>
    </location>
</feature>
<organism evidence="2 3">
    <name type="scientific">Paramuricea clavata</name>
    <name type="common">Red gorgonian</name>
    <name type="synonym">Violescent sea-whip</name>
    <dbReference type="NCBI Taxonomy" id="317549"/>
    <lineage>
        <taxon>Eukaryota</taxon>
        <taxon>Metazoa</taxon>
        <taxon>Cnidaria</taxon>
        <taxon>Anthozoa</taxon>
        <taxon>Octocorallia</taxon>
        <taxon>Malacalcyonacea</taxon>
        <taxon>Plexauridae</taxon>
        <taxon>Paramuricea</taxon>
    </lineage>
</organism>
<keyword evidence="3" id="KW-1185">Reference proteome</keyword>
<feature type="region of interest" description="Disordered" evidence="1">
    <location>
        <begin position="72"/>
        <end position="107"/>
    </location>
</feature>
<sequence>MTSTRHHSKPMSGENGQLFLPTVSKVPNIVRLPTLLEPDVKAIAARRPRSERCLKTTRLPYGYGLPSLNDHDSNFIPSVVERPKTTGKRPNTSESSTRNSNLSPAEKQTEISIFKLSKYRNLIKPEMKVTKTAISSKEFSKSSILNKNLLDEHVAREKDSFDKHESKKTELVRWLHNSGQE</sequence>
<proteinExistence type="predicted"/>
<comment type="caution">
    <text evidence="2">The sequence shown here is derived from an EMBL/GenBank/DDBJ whole genome shotgun (WGS) entry which is preliminary data.</text>
</comment>
<evidence type="ECO:0000256" key="1">
    <source>
        <dbReference type="SAM" id="MobiDB-lite"/>
    </source>
</evidence>
<reference evidence="2" key="1">
    <citation type="submission" date="2020-04" db="EMBL/GenBank/DDBJ databases">
        <authorList>
            <person name="Alioto T."/>
            <person name="Alioto T."/>
            <person name="Gomez Garrido J."/>
        </authorList>
    </citation>
    <scope>NUCLEOTIDE SEQUENCE</scope>
    <source>
        <strain evidence="2">A484AB</strain>
    </source>
</reference>